<accession>L8HB27</accession>
<dbReference type="InterPro" id="IPR000047">
    <property type="entry name" value="HTH_motif"/>
</dbReference>
<dbReference type="SMR" id="L8HB27"/>
<dbReference type="InterPro" id="IPR050453">
    <property type="entry name" value="LIM_Homeobox_TF"/>
</dbReference>
<dbReference type="InterPro" id="IPR001356">
    <property type="entry name" value="HD"/>
</dbReference>
<dbReference type="PANTHER" id="PTHR24208:SF166">
    <property type="entry name" value="LIM HOMEOBOX TRANSCRIPTION FACTOR 1 ALPHA, ISOFORM B"/>
    <property type="match status" value="1"/>
</dbReference>
<feature type="region of interest" description="Disordered" evidence="7">
    <location>
        <begin position="1"/>
        <end position="134"/>
    </location>
</feature>
<dbReference type="AlphaFoldDB" id="L8HB27"/>
<gene>
    <name evidence="9" type="ORF">ACA1_046580</name>
</gene>
<dbReference type="PROSITE" id="PS00027">
    <property type="entry name" value="HOMEOBOX_1"/>
    <property type="match status" value="1"/>
</dbReference>
<dbReference type="SMART" id="SM00389">
    <property type="entry name" value="HOX"/>
    <property type="match status" value="1"/>
</dbReference>
<feature type="compositionally biased region" description="Low complexity" evidence="7">
    <location>
        <begin position="410"/>
        <end position="438"/>
    </location>
</feature>
<dbReference type="CDD" id="cd00086">
    <property type="entry name" value="homeodomain"/>
    <property type="match status" value="1"/>
</dbReference>
<sequence length="519" mass="58302">MMAPDVMGPGYGEGSSWNPVPPQLPPQMQAPSQQQPPQQHQHQHQPQMQTHLQHQHQTQMQQMGQQQGISPQQMMQAPSQQPQQQMTQHYVVQHHPGHPHHQHHQFPYHPQHPHHQFNPQNQHHHGRVYKPRPSPIPFDDGQILLPSFVSSLSSASARSSSPRSFTASTLLYPLPEDEEAMLQVLEIPHLPNDAAAAGAIAGGDQSSAMMTNGNGGGASSTSASGMPADFGDPSQFVPSQHSAFRTPLSRPIPKKPDGQQAMRPHSPQHVMPSGAGAGATHNHQHQHQHQHNHQHQFQQHLQHQHIMHQQHTNAGISPHQLQMPVQQQQPPQPQQFQQPQAQLQGQQLQQSRPVVLDREQQLLQVEGILRDAHSDNSSACSKKDIEIFTHHAAMQRMAHESIKKRIQLHQQQQQQQGQSSPSSSSSPDIGQQGSDGQPAAKKSKSNRSRTDQAQYQQLEDVFLRDPLPSRKTKERLAQELGLTARKVQVWFQNRRAKERRQLREMGINDSTILPNPWGE</sequence>
<dbReference type="GeneID" id="14922856"/>
<feature type="compositionally biased region" description="Basic residues" evidence="7">
    <location>
        <begin position="282"/>
        <end position="294"/>
    </location>
</feature>
<feature type="DNA-binding region" description="Homeobox" evidence="5">
    <location>
        <begin position="443"/>
        <end position="502"/>
    </location>
</feature>
<feature type="region of interest" description="Disordered" evidence="7">
    <location>
        <begin position="404"/>
        <end position="466"/>
    </location>
</feature>
<organism evidence="9 10">
    <name type="scientific">Acanthamoeba castellanii (strain ATCC 30010 / Neff)</name>
    <dbReference type="NCBI Taxonomy" id="1257118"/>
    <lineage>
        <taxon>Eukaryota</taxon>
        <taxon>Amoebozoa</taxon>
        <taxon>Discosea</taxon>
        <taxon>Longamoebia</taxon>
        <taxon>Centramoebida</taxon>
        <taxon>Acanthamoebidae</taxon>
        <taxon>Acanthamoeba</taxon>
    </lineage>
</organism>
<feature type="compositionally biased region" description="Low complexity" evidence="7">
    <location>
        <begin position="318"/>
        <end position="350"/>
    </location>
</feature>
<dbReference type="Gene3D" id="1.10.10.60">
    <property type="entry name" value="Homeodomain-like"/>
    <property type="match status" value="1"/>
</dbReference>
<dbReference type="GO" id="GO:0000977">
    <property type="term" value="F:RNA polymerase II transcription regulatory region sequence-specific DNA binding"/>
    <property type="evidence" value="ECO:0007669"/>
    <property type="project" value="TreeGrafter"/>
</dbReference>
<evidence type="ECO:0000313" key="10">
    <source>
        <dbReference type="Proteomes" id="UP000011083"/>
    </source>
</evidence>
<comment type="subcellular location">
    <subcellularLocation>
        <location evidence="1 5 6">Nucleus</location>
    </subcellularLocation>
</comment>
<keyword evidence="4 5" id="KW-0539">Nucleus</keyword>
<dbReference type="GO" id="GO:0005634">
    <property type="term" value="C:nucleus"/>
    <property type="evidence" value="ECO:0007669"/>
    <property type="project" value="UniProtKB-SubCell"/>
</dbReference>
<evidence type="ECO:0000256" key="1">
    <source>
        <dbReference type="ARBA" id="ARBA00004123"/>
    </source>
</evidence>
<evidence type="ECO:0000256" key="4">
    <source>
        <dbReference type="ARBA" id="ARBA00023242"/>
    </source>
</evidence>
<dbReference type="RefSeq" id="XP_004347770.1">
    <property type="nucleotide sequence ID" value="XM_004347720.1"/>
</dbReference>
<protein>
    <submittedName>
        <fullName evidence="9">Homeobox domain containing protein</fullName>
    </submittedName>
</protein>
<feature type="region of interest" description="Disordered" evidence="7">
    <location>
        <begin position="245"/>
        <end position="352"/>
    </location>
</feature>
<evidence type="ECO:0000256" key="6">
    <source>
        <dbReference type="RuleBase" id="RU000682"/>
    </source>
</evidence>
<dbReference type="PROSITE" id="PS50071">
    <property type="entry name" value="HOMEOBOX_2"/>
    <property type="match status" value="1"/>
</dbReference>
<dbReference type="Pfam" id="PF00046">
    <property type="entry name" value="Homeodomain"/>
    <property type="match status" value="1"/>
</dbReference>
<evidence type="ECO:0000256" key="2">
    <source>
        <dbReference type="ARBA" id="ARBA00023125"/>
    </source>
</evidence>
<dbReference type="PRINTS" id="PR00031">
    <property type="entry name" value="HTHREPRESSR"/>
</dbReference>
<evidence type="ECO:0000259" key="8">
    <source>
        <dbReference type="PROSITE" id="PS50071"/>
    </source>
</evidence>
<keyword evidence="10" id="KW-1185">Reference proteome</keyword>
<keyword evidence="2 5" id="KW-0238">DNA-binding</keyword>
<dbReference type="VEuPathDB" id="AmoebaDB:ACA1_046580"/>
<dbReference type="GO" id="GO:0000981">
    <property type="term" value="F:DNA-binding transcription factor activity, RNA polymerase II-specific"/>
    <property type="evidence" value="ECO:0007669"/>
    <property type="project" value="InterPro"/>
</dbReference>
<feature type="compositionally biased region" description="Low complexity" evidence="7">
    <location>
        <begin position="26"/>
        <end position="94"/>
    </location>
</feature>
<feature type="domain" description="Homeobox" evidence="8">
    <location>
        <begin position="441"/>
        <end position="501"/>
    </location>
</feature>
<evidence type="ECO:0000313" key="9">
    <source>
        <dbReference type="EMBL" id="ELR21938.1"/>
    </source>
</evidence>
<reference evidence="9 10" key="1">
    <citation type="journal article" date="2013" name="Genome Biol.">
        <title>Genome of Acanthamoeba castellanii highlights extensive lateral gene transfer and early evolution of tyrosine kinase signaling.</title>
        <authorList>
            <person name="Clarke M."/>
            <person name="Lohan A.J."/>
            <person name="Liu B."/>
            <person name="Lagkouvardos I."/>
            <person name="Roy S."/>
            <person name="Zafar N."/>
            <person name="Bertelli C."/>
            <person name="Schilde C."/>
            <person name="Kianianmomeni A."/>
            <person name="Burglin T.R."/>
            <person name="Frech C."/>
            <person name="Turcotte B."/>
            <person name="Kopec K.O."/>
            <person name="Synnott J.M."/>
            <person name="Choo C."/>
            <person name="Paponov I."/>
            <person name="Finkler A."/>
            <person name="Soon Heng Tan C."/>
            <person name="Hutchins A.P."/>
            <person name="Weinmeier T."/>
            <person name="Rattei T."/>
            <person name="Chu J.S."/>
            <person name="Gimenez G."/>
            <person name="Irimia M."/>
            <person name="Rigden D.J."/>
            <person name="Fitzpatrick D.A."/>
            <person name="Lorenzo-Morales J."/>
            <person name="Bateman A."/>
            <person name="Chiu C.H."/>
            <person name="Tang P."/>
            <person name="Hegemann P."/>
            <person name="Fromm H."/>
            <person name="Raoult D."/>
            <person name="Greub G."/>
            <person name="Miranda-Saavedra D."/>
            <person name="Chen N."/>
            <person name="Nash P."/>
            <person name="Ginger M.L."/>
            <person name="Horn M."/>
            <person name="Schaap P."/>
            <person name="Caler L."/>
            <person name="Loftus B."/>
        </authorList>
    </citation>
    <scope>NUCLEOTIDE SEQUENCE [LARGE SCALE GENOMIC DNA]</scope>
    <source>
        <strain evidence="9 10">Neff</strain>
    </source>
</reference>
<proteinExistence type="predicted"/>
<dbReference type="SUPFAM" id="SSF46689">
    <property type="entry name" value="Homeodomain-like"/>
    <property type="match status" value="1"/>
</dbReference>
<dbReference type="InterPro" id="IPR009057">
    <property type="entry name" value="Homeodomain-like_sf"/>
</dbReference>
<dbReference type="KEGG" id="acan:ACA1_046580"/>
<dbReference type="OrthoDB" id="20971at2759"/>
<evidence type="ECO:0000256" key="7">
    <source>
        <dbReference type="SAM" id="MobiDB-lite"/>
    </source>
</evidence>
<dbReference type="PANTHER" id="PTHR24208">
    <property type="entry name" value="LIM/HOMEOBOX PROTEIN LHX"/>
    <property type="match status" value="1"/>
</dbReference>
<dbReference type="InterPro" id="IPR017970">
    <property type="entry name" value="Homeobox_CS"/>
</dbReference>
<feature type="compositionally biased region" description="Basic residues" evidence="7">
    <location>
        <begin position="95"/>
        <end position="115"/>
    </location>
</feature>
<name>L8HB27_ACACF</name>
<dbReference type="Proteomes" id="UP000011083">
    <property type="component" value="Unassembled WGS sequence"/>
</dbReference>
<dbReference type="EMBL" id="KB007894">
    <property type="protein sequence ID" value="ELR21938.1"/>
    <property type="molecule type" value="Genomic_DNA"/>
</dbReference>
<evidence type="ECO:0000256" key="3">
    <source>
        <dbReference type="ARBA" id="ARBA00023155"/>
    </source>
</evidence>
<keyword evidence="3 5" id="KW-0371">Homeobox</keyword>
<evidence type="ECO:0000256" key="5">
    <source>
        <dbReference type="PROSITE-ProRule" id="PRU00108"/>
    </source>
</evidence>